<dbReference type="InterPro" id="IPR002502">
    <property type="entry name" value="Amidase_domain"/>
</dbReference>
<dbReference type="EMBL" id="VWPJ01000032">
    <property type="protein sequence ID" value="KAA5603759.1"/>
    <property type="molecule type" value="Genomic_DNA"/>
</dbReference>
<evidence type="ECO:0000259" key="3">
    <source>
        <dbReference type="SMART" id="SM00701"/>
    </source>
</evidence>
<dbReference type="AlphaFoldDB" id="A0A5M6I7P7"/>
<dbReference type="PANTHER" id="PTHR11022:SF41">
    <property type="entry name" value="PEPTIDOGLYCAN-RECOGNITION PROTEIN LC-RELATED"/>
    <property type="match status" value="1"/>
</dbReference>
<sequence length="242" mass="26301">MRLRCCPHAPPCEGGPSVPTVAPSHYRPPGREVRRVFLHCSASDADTSDYEGDHLVRTVRTWHVQRGWSDVGYHYLIDRAGRIMPGRDLERIPAAQKGHNTGSVAIMVHGLTQFSDASLAACRSLCVAINAAHGGRVTFHGHCEVSAKSCPVFDYRSLLGLDSAGRMPLHPDVENAPPAPLPPPPKPRLPAAGDDLRKIAEVIDEEAWSPEALAIPIDTPLGRSLNTRRNLSMVRARDIAAL</sequence>
<dbReference type="OrthoDB" id="8754850at2"/>
<evidence type="ECO:0000313" key="4">
    <source>
        <dbReference type="EMBL" id="KAA5603759.1"/>
    </source>
</evidence>
<name>A0A5M6I7P7_9PROT</name>
<dbReference type="Pfam" id="PF01510">
    <property type="entry name" value="Amidase_2"/>
    <property type="match status" value="1"/>
</dbReference>
<feature type="domain" description="Peptidoglycan recognition protein family" evidence="3">
    <location>
        <begin position="18"/>
        <end position="144"/>
    </location>
</feature>
<dbReference type="SUPFAM" id="SSF55846">
    <property type="entry name" value="N-acetylmuramoyl-L-alanine amidase-like"/>
    <property type="match status" value="1"/>
</dbReference>
<dbReference type="GO" id="GO:0008270">
    <property type="term" value="F:zinc ion binding"/>
    <property type="evidence" value="ECO:0007669"/>
    <property type="project" value="InterPro"/>
</dbReference>
<evidence type="ECO:0000256" key="1">
    <source>
        <dbReference type="ARBA" id="ARBA00007553"/>
    </source>
</evidence>
<comment type="similarity">
    <text evidence="1">Belongs to the N-acetylmuramoyl-L-alanine amidase 2 family.</text>
</comment>
<gene>
    <name evidence="4" type="ORF">F1188_19380</name>
</gene>
<dbReference type="Proteomes" id="UP000324065">
    <property type="component" value="Unassembled WGS sequence"/>
</dbReference>
<feature type="compositionally biased region" description="Pro residues" evidence="2">
    <location>
        <begin position="177"/>
        <end position="188"/>
    </location>
</feature>
<dbReference type="CDD" id="cd06583">
    <property type="entry name" value="PGRP"/>
    <property type="match status" value="1"/>
</dbReference>
<reference evidence="4 5" key="1">
    <citation type="submission" date="2019-09" db="EMBL/GenBank/DDBJ databases">
        <title>Genome sequence of Roseospira marina, one of the more divergent members of the non-sulfur purple photosynthetic bacterial family, the Rhodospirillaceae.</title>
        <authorList>
            <person name="Meyer T."/>
            <person name="Kyndt J."/>
        </authorList>
    </citation>
    <scope>NUCLEOTIDE SEQUENCE [LARGE SCALE GENOMIC DNA]</scope>
    <source>
        <strain evidence="4 5">DSM 15113</strain>
    </source>
</reference>
<proteinExistence type="inferred from homology"/>
<dbReference type="GO" id="GO:0009253">
    <property type="term" value="P:peptidoglycan catabolic process"/>
    <property type="evidence" value="ECO:0007669"/>
    <property type="project" value="InterPro"/>
</dbReference>
<evidence type="ECO:0000256" key="2">
    <source>
        <dbReference type="SAM" id="MobiDB-lite"/>
    </source>
</evidence>
<dbReference type="Gene3D" id="3.40.80.10">
    <property type="entry name" value="Peptidoglycan recognition protein-like"/>
    <property type="match status" value="1"/>
</dbReference>
<dbReference type="PANTHER" id="PTHR11022">
    <property type="entry name" value="PEPTIDOGLYCAN RECOGNITION PROTEIN"/>
    <property type="match status" value="1"/>
</dbReference>
<dbReference type="GO" id="GO:0008745">
    <property type="term" value="F:N-acetylmuramoyl-L-alanine amidase activity"/>
    <property type="evidence" value="ECO:0007669"/>
    <property type="project" value="InterPro"/>
</dbReference>
<feature type="region of interest" description="Disordered" evidence="2">
    <location>
        <begin position="169"/>
        <end position="192"/>
    </location>
</feature>
<evidence type="ECO:0000313" key="5">
    <source>
        <dbReference type="Proteomes" id="UP000324065"/>
    </source>
</evidence>
<keyword evidence="5" id="KW-1185">Reference proteome</keyword>
<dbReference type="InterPro" id="IPR015510">
    <property type="entry name" value="PGRP"/>
</dbReference>
<dbReference type="InterPro" id="IPR036505">
    <property type="entry name" value="Amidase/PGRP_sf"/>
</dbReference>
<comment type="caution">
    <text evidence="4">The sequence shown here is derived from an EMBL/GenBank/DDBJ whole genome shotgun (WGS) entry which is preliminary data.</text>
</comment>
<accession>A0A5M6I7P7</accession>
<organism evidence="4 5">
    <name type="scientific">Roseospira marina</name>
    <dbReference type="NCBI Taxonomy" id="140057"/>
    <lineage>
        <taxon>Bacteria</taxon>
        <taxon>Pseudomonadati</taxon>
        <taxon>Pseudomonadota</taxon>
        <taxon>Alphaproteobacteria</taxon>
        <taxon>Rhodospirillales</taxon>
        <taxon>Rhodospirillaceae</taxon>
        <taxon>Roseospira</taxon>
    </lineage>
</organism>
<dbReference type="InterPro" id="IPR006619">
    <property type="entry name" value="PGRP_domain_met/bac"/>
</dbReference>
<protein>
    <submittedName>
        <fullName evidence="4">N-acetylmuramoyl-L-alanine amidase</fullName>
    </submittedName>
</protein>
<dbReference type="SMART" id="SM00701">
    <property type="entry name" value="PGRP"/>
    <property type="match status" value="1"/>
</dbReference>